<reference evidence="1" key="1">
    <citation type="submission" date="2020-05" db="EMBL/GenBank/DDBJ databases">
        <title>Large-scale comparative analyses of tick genomes elucidate their genetic diversity and vector capacities.</title>
        <authorList>
            <person name="Jia N."/>
            <person name="Wang J."/>
            <person name="Shi W."/>
            <person name="Du L."/>
            <person name="Sun Y."/>
            <person name="Zhan W."/>
            <person name="Jiang J."/>
            <person name="Wang Q."/>
            <person name="Zhang B."/>
            <person name="Ji P."/>
            <person name="Sakyi L.B."/>
            <person name="Cui X."/>
            <person name="Yuan T."/>
            <person name="Jiang B."/>
            <person name="Yang W."/>
            <person name="Lam T.T.-Y."/>
            <person name="Chang Q."/>
            <person name="Ding S."/>
            <person name="Wang X."/>
            <person name="Zhu J."/>
            <person name="Ruan X."/>
            <person name="Zhao L."/>
            <person name="Wei J."/>
            <person name="Que T."/>
            <person name="Du C."/>
            <person name="Cheng J."/>
            <person name="Dai P."/>
            <person name="Han X."/>
            <person name="Huang E."/>
            <person name="Gao Y."/>
            <person name="Liu J."/>
            <person name="Shao H."/>
            <person name="Ye R."/>
            <person name="Li L."/>
            <person name="Wei W."/>
            <person name="Wang X."/>
            <person name="Wang C."/>
            <person name="Yang T."/>
            <person name="Huo Q."/>
            <person name="Li W."/>
            <person name="Guo W."/>
            <person name="Chen H."/>
            <person name="Zhou L."/>
            <person name="Ni X."/>
            <person name="Tian J."/>
            <person name="Zhou Y."/>
            <person name="Sheng Y."/>
            <person name="Liu T."/>
            <person name="Pan Y."/>
            <person name="Xia L."/>
            <person name="Li J."/>
            <person name="Zhao F."/>
            <person name="Cao W."/>
        </authorList>
    </citation>
    <scope>NUCLEOTIDE SEQUENCE</scope>
    <source>
        <strain evidence="1">Hyas-2018</strain>
    </source>
</reference>
<keyword evidence="2" id="KW-1185">Reference proteome</keyword>
<dbReference type="Proteomes" id="UP000821845">
    <property type="component" value="Chromosome 1"/>
</dbReference>
<protein>
    <submittedName>
        <fullName evidence="1">Uncharacterized protein</fullName>
    </submittedName>
</protein>
<evidence type="ECO:0000313" key="2">
    <source>
        <dbReference type="Proteomes" id="UP000821845"/>
    </source>
</evidence>
<sequence length="165" mass="17455">MIIKNKASILGALESGASAKNKIVTAAEFPDVDKAVFTWFCEQRASKVPLSSRILQQNALDFASMPGHNNFKASPGWLSCFKACHDIVAKVVSGEVAAVDSVTTSSCLLSNKGLLSHALVQAVEFVVLLPASRHSSLAVSFDCSILSYGIRIAVLDKGVSAAKFV</sequence>
<accession>A0ACB7TMD1</accession>
<dbReference type="EMBL" id="CM023481">
    <property type="protein sequence ID" value="KAH6947256.1"/>
    <property type="molecule type" value="Genomic_DNA"/>
</dbReference>
<gene>
    <name evidence="1" type="ORF">HPB50_017784</name>
</gene>
<comment type="caution">
    <text evidence="1">The sequence shown here is derived from an EMBL/GenBank/DDBJ whole genome shotgun (WGS) entry which is preliminary data.</text>
</comment>
<name>A0ACB7TMD1_HYAAI</name>
<evidence type="ECO:0000313" key="1">
    <source>
        <dbReference type="EMBL" id="KAH6947256.1"/>
    </source>
</evidence>
<organism evidence="1 2">
    <name type="scientific">Hyalomma asiaticum</name>
    <name type="common">Tick</name>
    <dbReference type="NCBI Taxonomy" id="266040"/>
    <lineage>
        <taxon>Eukaryota</taxon>
        <taxon>Metazoa</taxon>
        <taxon>Ecdysozoa</taxon>
        <taxon>Arthropoda</taxon>
        <taxon>Chelicerata</taxon>
        <taxon>Arachnida</taxon>
        <taxon>Acari</taxon>
        <taxon>Parasitiformes</taxon>
        <taxon>Ixodida</taxon>
        <taxon>Ixodoidea</taxon>
        <taxon>Ixodidae</taxon>
        <taxon>Hyalomminae</taxon>
        <taxon>Hyalomma</taxon>
    </lineage>
</organism>
<proteinExistence type="predicted"/>